<evidence type="ECO:0000313" key="5">
    <source>
        <dbReference type="EMBL" id="MFC7308907.1"/>
    </source>
</evidence>
<dbReference type="SUPFAM" id="SSF51905">
    <property type="entry name" value="FAD/NAD(P)-binding domain"/>
    <property type="match status" value="1"/>
</dbReference>
<dbReference type="PANTHER" id="PTHR48105">
    <property type="entry name" value="THIOREDOXIN REDUCTASE 1-RELATED-RELATED"/>
    <property type="match status" value="1"/>
</dbReference>
<dbReference type="EMBL" id="JBHTCF010000018">
    <property type="protein sequence ID" value="MFC7308907.1"/>
    <property type="molecule type" value="Genomic_DNA"/>
</dbReference>
<keyword evidence="2" id="KW-0560">Oxidoreductase</keyword>
<dbReference type="PRINTS" id="PR00368">
    <property type="entry name" value="FADPNR"/>
</dbReference>
<proteinExistence type="predicted"/>
<name>A0ABW2JSR8_9ACTN</name>
<evidence type="ECO:0000313" key="6">
    <source>
        <dbReference type="Proteomes" id="UP001596523"/>
    </source>
</evidence>
<evidence type="ECO:0000259" key="4">
    <source>
        <dbReference type="Pfam" id="PF07992"/>
    </source>
</evidence>
<dbReference type="Proteomes" id="UP001596523">
    <property type="component" value="Unassembled WGS sequence"/>
</dbReference>
<keyword evidence="6" id="KW-1185">Reference proteome</keyword>
<sequence>MTGTRVQASAYDVVVVGGGAAGLSAALVLARARRRIAVVDAGAPRNAPAAHMHGFLSRDGMPPGDLLSEGRAEVAGYGGELIDGQVEEITSALVARLRGGREFDARRVLVATGLRDALPAIPGVAEQWGGAVLHCPYCHGWEVRDQPIGVIAGHPMSVHQALLVRQWSDDVTYFPHDRPLAPEEHEQLMARGVPVVDGTVARLVPDRNGGLRGIALADGDVHPRTAAFIAPLPELNDQLLTKLGCATDDNGCPVIDAMGRTSVDGVWAAGNVATPTASVINAASAGSAAAMAVNADLVQEETQQAVRERRASDSRS</sequence>
<evidence type="ECO:0000256" key="3">
    <source>
        <dbReference type="ARBA" id="ARBA00048132"/>
    </source>
</evidence>
<dbReference type="Pfam" id="PF07992">
    <property type="entry name" value="Pyr_redox_2"/>
    <property type="match status" value="1"/>
</dbReference>
<organism evidence="5 6">
    <name type="scientific">Streptomyces monticola</name>
    <dbReference type="NCBI Taxonomy" id="2666263"/>
    <lineage>
        <taxon>Bacteria</taxon>
        <taxon>Bacillati</taxon>
        <taxon>Actinomycetota</taxon>
        <taxon>Actinomycetes</taxon>
        <taxon>Kitasatosporales</taxon>
        <taxon>Streptomycetaceae</taxon>
        <taxon>Streptomyces</taxon>
    </lineage>
</organism>
<gene>
    <name evidence="5" type="ORF">ACFQVC_32435</name>
</gene>
<dbReference type="Gene3D" id="3.50.50.60">
    <property type="entry name" value="FAD/NAD(P)-binding domain"/>
    <property type="match status" value="2"/>
</dbReference>
<keyword evidence="1" id="KW-0285">Flavoprotein</keyword>
<feature type="domain" description="FAD/NAD(P)-binding" evidence="4">
    <location>
        <begin position="11"/>
        <end position="285"/>
    </location>
</feature>
<dbReference type="InterPro" id="IPR036188">
    <property type="entry name" value="FAD/NAD-bd_sf"/>
</dbReference>
<dbReference type="InterPro" id="IPR050097">
    <property type="entry name" value="Ferredoxin-NADP_redctase_2"/>
</dbReference>
<dbReference type="PRINTS" id="PR00469">
    <property type="entry name" value="PNDRDTASEII"/>
</dbReference>
<protein>
    <submittedName>
        <fullName evidence="5">NAD(P)/FAD-dependent oxidoreductase</fullName>
    </submittedName>
</protein>
<evidence type="ECO:0000256" key="2">
    <source>
        <dbReference type="ARBA" id="ARBA00023002"/>
    </source>
</evidence>
<reference evidence="6" key="1">
    <citation type="journal article" date="2019" name="Int. J. Syst. Evol. Microbiol.">
        <title>The Global Catalogue of Microorganisms (GCM) 10K type strain sequencing project: providing services to taxonomists for standard genome sequencing and annotation.</title>
        <authorList>
            <consortium name="The Broad Institute Genomics Platform"/>
            <consortium name="The Broad Institute Genome Sequencing Center for Infectious Disease"/>
            <person name="Wu L."/>
            <person name="Ma J."/>
        </authorList>
    </citation>
    <scope>NUCLEOTIDE SEQUENCE [LARGE SCALE GENOMIC DNA]</scope>
    <source>
        <strain evidence="6">SYNS20</strain>
    </source>
</reference>
<comment type="caution">
    <text evidence="5">The sequence shown here is derived from an EMBL/GenBank/DDBJ whole genome shotgun (WGS) entry which is preliminary data.</text>
</comment>
<evidence type="ECO:0000256" key="1">
    <source>
        <dbReference type="ARBA" id="ARBA00022630"/>
    </source>
</evidence>
<comment type="catalytic activity">
    <reaction evidence="3">
        <text>[thioredoxin]-dithiol + NADP(+) = [thioredoxin]-disulfide + NADPH + H(+)</text>
        <dbReference type="Rhea" id="RHEA:20345"/>
        <dbReference type="Rhea" id="RHEA-COMP:10698"/>
        <dbReference type="Rhea" id="RHEA-COMP:10700"/>
        <dbReference type="ChEBI" id="CHEBI:15378"/>
        <dbReference type="ChEBI" id="CHEBI:29950"/>
        <dbReference type="ChEBI" id="CHEBI:50058"/>
        <dbReference type="ChEBI" id="CHEBI:57783"/>
        <dbReference type="ChEBI" id="CHEBI:58349"/>
        <dbReference type="EC" id="1.8.1.9"/>
    </reaction>
</comment>
<dbReference type="InterPro" id="IPR023753">
    <property type="entry name" value="FAD/NAD-binding_dom"/>
</dbReference>
<accession>A0ABW2JSR8</accession>
<dbReference type="RefSeq" id="WP_381837334.1">
    <property type="nucleotide sequence ID" value="NZ_JBHTCF010000018.1"/>
</dbReference>